<proteinExistence type="predicted"/>
<dbReference type="SUPFAM" id="SSF56112">
    <property type="entry name" value="Protein kinase-like (PK-like)"/>
    <property type="match status" value="1"/>
</dbReference>
<sequence length="431" mass="50757">MGSHWVYKLIVYSKLKNKLMLTYDKNEFSLPSYQPELAHVAIVGHINEFVKEHFQLKTTVLRCCRQLENIRIYEVEILEEESVQFANHVWLTLSQPSDLKKLNSDDQTILKSWIDTQRSVGIPWFHVGWRNQMERWAANVLSNSSLTFAPIRSWERSALFRIISDTQNYYFKAVPDVFNHEPLLSDYLFQHYPLYVPEIVQVEPNKNWYIMREIQGSLLGQTGKIAYWRQAIEQLAVMQKQSTRHIDELKKRNCPVRPVAKVIKSYVKCSFDDLYESHPISRETYQKLNASIPTIINICDKIEKSNIPLALEHGDFFGGNIMVQNGQPVIYDWSDCTLSHPFLSIMVILKEVEQFFSEEVAQSLLNDYLEKWSGFDSKPHLIEEYNWLKVIAPVYYLTIYQTFIFPAFNDNWDKQQIIEGYITEWLTMPML</sequence>
<gene>
    <name evidence="2" type="ORF">CHH72_18900</name>
</gene>
<organism evidence="2 3">
    <name type="scientific">Shouchella clausii</name>
    <name type="common">Alkalihalobacillus clausii</name>
    <dbReference type="NCBI Taxonomy" id="79880"/>
    <lineage>
        <taxon>Bacteria</taxon>
        <taxon>Bacillati</taxon>
        <taxon>Bacillota</taxon>
        <taxon>Bacilli</taxon>
        <taxon>Bacillales</taxon>
        <taxon>Bacillaceae</taxon>
        <taxon>Shouchella</taxon>
    </lineage>
</organism>
<dbReference type="RefSeq" id="WP_095327214.1">
    <property type="nucleotide sequence ID" value="NZ_NPCC01000036.1"/>
</dbReference>
<dbReference type="Gene3D" id="3.90.1200.10">
    <property type="match status" value="1"/>
</dbReference>
<dbReference type="InterPro" id="IPR002575">
    <property type="entry name" value="Aminoglycoside_PTrfase"/>
</dbReference>
<feature type="domain" description="Aminoglycoside phosphotransferase" evidence="1">
    <location>
        <begin position="194"/>
        <end position="372"/>
    </location>
</feature>
<dbReference type="Proteomes" id="UP000216207">
    <property type="component" value="Unassembled WGS sequence"/>
</dbReference>
<evidence type="ECO:0000259" key="1">
    <source>
        <dbReference type="Pfam" id="PF01636"/>
    </source>
</evidence>
<comment type="caution">
    <text evidence="2">The sequence shown here is derived from an EMBL/GenBank/DDBJ whole genome shotgun (WGS) entry which is preliminary data.</text>
</comment>
<dbReference type="Pfam" id="PF01636">
    <property type="entry name" value="APH"/>
    <property type="match status" value="1"/>
</dbReference>
<evidence type="ECO:0000313" key="3">
    <source>
        <dbReference type="Proteomes" id="UP000216207"/>
    </source>
</evidence>
<protein>
    <recommendedName>
        <fullName evidence="1">Aminoglycoside phosphotransferase domain-containing protein</fullName>
    </recommendedName>
</protein>
<evidence type="ECO:0000313" key="2">
    <source>
        <dbReference type="EMBL" id="PAE87255.1"/>
    </source>
</evidence>
<reference evidence="2 3" key="1">
    <citation type="submission" date="2017-07" db="EMBL/GenBank/DDBJ databases">
        <title>Isolation and whole genome analysis of endospore-forming bacteria from heroin.</title>
        <authorList>
            <person name="Kalinowski J."/>
            <person name="Ahrens B."/>
            <person name="Al-Dilaimi A."/>
            <person name="Winkler A."/>
            <person name="Wibberg D."/>
            <person name="Schleenbecker U."/>
            <person name="Ruckert C."/>
            <person name="Wolfel R."/>
            <person name="Grass G."/>
        </authorList>
    </citation>
    <scope>NUCLEOTIDE SEQUENCE [LARGE SCALE GENOMIC DNA]</scope>
    <source>
        <strain evidence="2 3">7539</strain>
    </source>
</reference>
<name>A0A268NW42_SHOCL</name>
<dbReference type="InterPro" id="IPR011009">
    <property type="entry name" value="Kinase-like_dom_sf"/>
</dbReference>
<dbReference type="AlphaFoldDB" id="A0A268NW42"/>
<dbReference type="EMBL" id="NPCC01000036">
    <property type="protein sequence ID" value="PAE87255.1"/>
    <property type="molecule type" value="Genomic_DNA"/>
</dbReference>
<accession>A0A268NW42</accession>